<organism evidence="2 3">
    <name type="scientific">Pseudozyma hubeiensis (strain SY62)</name>
    <name type="common">Yeast</name>
    <dbReference type="NCBI Taxonomy" id="1305764"/>
    <lineage>
        <taxon>Eukaryota</taxon>
        <taxon>Fungi</taxon>
        <taxon>Dikarya</taxon>
        <taxon>Basidiomycota</taxon>
        <taxon>Ustilaginomycotina</taxon>
        <taxon>Ustilaginomycetes</taxon>
        <taxon>Ustilaginales</taxon>
        <taxon>Ustilaginaceae</taxon>
        <taxon>Pseudozyma</taxon>
    </lineage>
</organism>
<dbReference type="AlphaFoldDB" id="R9NXH3"/>
<reference evidence="3" key="1">
    <citation type="journal article" date="2013" name="Genome Announc.">
        <title>Draft genome sequence of the basidiomycetous yeast-like fungus Pseudozyma hubeiensis SY62, which produces an abundant amount of the biosurfactant mannosylerythritol lipids.</title>
        <authorList>
            <person name="Konishi M."/>
            <person name="Hatada Y."/>
            <person name="Horiuchi J."/>
        </authorList>
    </citation>
    <scope>NUCLEOTIDE SEQUENCE [LARGE SCALE GENOMIC DNA]</scope>
    <source>
        <strain evidence="3">SY62</strain>
    </source>
</reference>
<evidence type="ECO:0000313" key="3">
    <source>
        <dbReference type="Proteomes" id="UP000014071"/>
    </source>
</evidence>
<keyword evidence="3" id="KW-1185">Reference proteome</keyword>
<feature type="region of interest" description="Disordered" evidence="1">
    <location>
        <begin position="49"/>
        <end position="68"/>
    </location>
</feature>
<evidence type="ECO:0000256" key="1">
    <source>
        <dbReference type="SAM" id="MobiDB-lite"/>
    </source>
</evidence>
<accession>R9NXH3</accession>
<dbReference type="HOGENOM" id="CLU_1723190_0_0_1"/>
<dbReference type="GeneID" id="24106175"/>
<dbReference type="EMBL" id="DF238775">
    <property type="protein sequence ID" value="GAC93309.1"/>
    <property type="molecule type" value="Genomic_DNA"/>
</dbReference>
<dbReference type="Proteomes" id="UP000014071">
    <property type="component" value="Unassembled WGS sequence"/>
</dbReference>
<dbReference type="RefSeq" id="XP_012186896.1">
    <property type="nucleotide sequence ID" value="XM_012331506.1"/>
</dbReference>
<proteinExistence type="predicted"/>
<feature type="region of interest" description="Disordered" evidence="1">
    <location>
        <begin position="1"/>
        <end position="44"/>
    </location>
</feature>
<evidence type="ECO:0000313" key="2">
    <source>
        <dbReference type="EMBL" id="GAC93309.1"/>
    </source>
</evidence>
<name>R9NXH3_PSEHS</name>
<gene>
    <name evidence="2" type="ORF">PHSY_000874</name>
</gene>
<feature type="compositionally biased region" description="Basic and acidic residues" evidence="1">
    <location>
        <begin position="20"/>
        <end position="31"/>
    </location>
</feature>
<sequence length="152" mass="17433">MRTSAERADVIGGKRNQGKQWKERSVSKESGESTMTASRQSTRIVVTKRERKSGEEDGGMSMVKDATRIGLRQSWPAVRCGTDDVQEGADRRGRKIRWLERPLMTYWDKQYGRERLVLEATDEVGPGRKRVVRSIEMQDEQETVSRFGRLNA</sequence>
<protein>
    <submittedName>
        <fullName evidence="2">Uncharacterized protein</fullName>
    </submittedName>
</protein>
<feature type="compositionally biased region" description="Polar residues" evidence="1">
    <location>
        <begin position="32"/>
        <end position="44"/>
    </location>
</feature>